<organism evidence="1 2">
    <name type="scientific">Vibrio aquimaris</name>
    <dbReference type="NCBI Taxonomy" id="2587862"/>
    <lineage>
        <taxon>Bacteria</taxon>
        <taxon>Pseudomonadati</taxon>
        <taxon>Pseudomonadota</taxon>
        <taxon>Gammaproteobacteria</taxon>
        <taxon>Vibrionales</taxon>
        <taxon>Vibrionaceae</taxon>
        <taxon>Vibrio</taxon>
    </lineage>
</organism>
<protein>
    <submittedName>
        <fullName evidence="1">Uncharacterized protein</fullName>
    </submittedName>
</protein>
<gene>
    <name evidence="1" type="ORF">FIV01_18275</name>
</gene>
<dbReference type="Proteomes" id="UP000326936">
    <property type="component" value="Plasmid pTHAF100_a"/>
</dbReference>
<proteinExistence type="predicted"/>
<geneLocation type="plasmid" evidence="2">
    <name>pthaf100_a</name>
</geneLocation>
<accession>A0A5P9CQV2</accession>
<keyword evidence="2" id="KW-1185">Reference proteome</keyword>
<dbReference type="AlphaFoldDB" id="A0A5P9CQV2"/>
<reference evidence="1 2" key="1">
    <citation type="submission" date="2019-10" db="EMBL/GenBank/DDBJ databases">
        <title>Complete genome sequence of Vibrio sp. strain THAF100, isolated from non-filtered water from the water column of tank 6 of a marine aquarium containing stony-coral fragments. Water maintained at 26 degree C.</title>
        <authorList>
            <person name="Ruckert C."/>
            <person name="Franco A."/>
            <person name="Kalinowski J."/>
            <person name="Glaeser S."/>
        </authorList>
    </citation>
    <scope>NUCLEOTIDE SEQUENCE [LARGE SCALE GENOMIC DNA]</scope>
    <source>
        <strain evidence="1 2">THAF100</strain>
        <plasmid evidence="2">pthaf100_a</plasmid>
    </source>
</reference>
<sequence>MLCLIEICNIKYLNNIVEQSHRWVKQKTRQALGWKSVEGAKASLHGGEVWTMLKRGQIEVEGESAVERFYALAR</sequence>
<evidence type="ECO:0000313" key="2">
    <source>
        <dbReference type="Proteomes" id="UP000326936"/>
    </source>
</evidence>
<keyword evidence="1" id="KW-0614">Plasmid</keyword>
<evidence type="ECO:0000313" key="1">
    <source>
        <dbReference type="EMBL" id="QFT28343.1"/>
    </source>
</evidence>
<dbReference type="EMBL" id="CP045351">
    <property type="protein sequence ID" value="QFT28343.1"/>
    <property type="molecule type" value="Genomic_DNA"/>
</dbReference>
<dbReference type="KEGG" id="vaq:FIV01_18275"/>
<name>A0A5P9CQV2_9VIBR</name>